<evidence type="ECO:0000256" key="9">
    <source>
        <dbReference type="RuleBase" id="RU000688"/>
    </source>
</evidence>
<dbReference type="HOGENOM" id="CLU_009579_6_4_1"/>
<dbReference type="PANTHER" id="PTHR45695">
    <property type="entry name" value="LEUCOKININ RECEPTOR-RELATED"/>
    <property type="match status" value="1"/>
</dbReference>
<evidence type="ECO:0000256" key="10">
    <source>
        <dbReference type="SAM" id="Phobius"/>
    </source>
</evidence>
<dbReference type="InterPro" id="IPR017452">
    <property type="entry name" value="GPCR_Rhodpsn_7TM"/>
</dbReference>
<feature type="transmembrane region" description="Helical" evidence="10">
    <location>
        <begin position="43"/>
        <end position="61"/>
    </location>
</feature>
<dbReference type="Pfam" id="PF00001">
    <property type="entry name" value="7tm_1"/>
    <property type="match status" value="1"/>
</dbReference>
<dbReference type="eggNOG" id="KOG4219">
    <property type="taxonomic scope" value="Eukaryota"/>
</dbReference>
<dbReference type="Gene3D" id="1.20.1070.10">
    <property type="entry name" value="Rhodopsin 7-helix transmembrane proteins"/>
    <property type="match status" value="1"/>
</dbReference>
<dbReference type="SUPFAM" id="SSF81321">
    <property type="entry name" value="Family A G protein-coupled receptor-like"/>
    <property type="match status" value="1"/>
</dbReference>
<gene>
    <name evidence="12" type="ORF">DAPPUDRAFT_238192</name>
</gene>
<dbReference type="GO" id="GO:0004930">
    <property type="term" value="F:G protein-coupled receptor activity"/>
    <property type="evidence" value="ECO:0007669"/>
    <property type="project" value="UniProtKB-KW"/>
</dbReference>
<dbReference type="STRING" id="6669.E9G5R5"/>
<dbReference type="GO" id="GO:0016020">
    <property type="term" value="C:membrane"/>
    <property type="evidence" value="ECO:0007669"/>
    <property type="project" value="UniProtKB-SubCell"/>
</dbReference>
<evidence type="ECO:0000313" key="12">
    <source>
        <dbReference type="EMBL" id="EFX85126.1"/>
    </source>
</evidence>
<evidence type="ECO:0000256" key="5">
    <source>
        <dbReference type="ARBA" id="ARBA00023040"/>
    </source>
</evidence>
<dbReference type="PRINTS" id="PR00237">
    <property type="entry name" value="GPCRRHODOPSN"/>
</dbReference>
<dbReference type="OrthoDB" id="5975505at2759"/>
<evidence type="ECO:0000256" key="6">
    <source>
        <dbReference type="ARBA" id="ARBA00023136"/>
    </source>
</evidence>
<dbReference type="KEGG" id="dpx:DAPPUDRAFT_238192"/>
<feature type="domain" description="G-protein coupled receptors family 1 profile" evidence="11">
    <location>
        <begin position="1"/>
        <end position="224"/>
    </location>
</feature>
<feature type="transmembrane region" description="Helical" evidence="10">
    <location>
        <begin position="205"/>
        <end position="227"/>
    </location>
</feature>
<protein>
    <recommendedName>
        <fullName evidence="11">G-protein coupled receptors family 1 profile domain-containing protein</fullName>
    </recommendedName>
</protein>
<comment type="subcellular location">
    <subcellularLocation>
        <location evidence="1">Membrane</location>
        <topology evidence="1">Multi-pass membrane protein</topology>
    </subcellularLocation>
</comment>
<keyword evidence="7 9" id="KW-0675">Receptor</keyword>
<dbReference type="PhylomeDB" id="E9G5R5"/>
<dbReference type="AlphaFoldDB" id="E9G5R5"/>
<dbReference type="PROSITE" id="PS50262">
    <property type="entry name" value="G_PROTEIN_RECEP_F1_2"/>
    <property type="match status" value="1"/>
</dbReference>
<keyword evidence="3 9" id="KW-0812">Transmembrane</keyword>
<proteinExistence type="inferred from homology"/>
<organism evidence="12 13">
    <name type="scientific">Daphnia pulex</name>
    <name type="common">Water flea</name>
    <dbReference type="NCBI Taxonomy" id="6669"/>
    <lineage>
        <taxon>Eukaryota</taxon>
        <taxon>Metazoa</taxon>
        <taxon>Ecdysozoa</taxon>
        <taxon>Arthropoda</taxon>
        <taxon>Crustacea</taxon>
        <taxon>Branchiopoda</taxon>
        <taxon>Diplostraca</taxon>
        <taxon>Cladocera</taxon>
        <taxon>Anomopoda</taxon>
        <taxon>Daphniidae</taxon>
        <taxon>Daphnia</taxon>
    </lineage>
</organism>
<keyword evidence="5 9" id="KW-0297">G-protein coupled receptor</keyword>
<dbReference type="Proteomes" id="UP000000305">
    <property type="component" value="Unassembled WGS sequence"/>
</dbReference>
<evidence type="ECO:0000256" key="4">
    <source>
        <dbReference type="ARBA" id="ARBA00022989"/>
    </source>
</evidence>
<evidence type="ECO:0000256" key="1">
    <source>
        <dbReference type="ARBA" id="ARBA00004141"/>
    </source>
</evidence>
<keyword evidence="4 10" id="KW-1133">Transmembrane helix</keyword>
<sequence>MTFDFVTCLTSSVLTLTAIACDRFMAVIYPLRVRITQCRARAVIISIWVVSITVALPFAVYRKLFEIQWKNAVEVSCQETWPSLLYYDPKSLSCVSSVWPKTAYYSLVSVVLFFLPIVIMSIAYALIIGRLWGSKPPGEKMDAALTNQARAKRKRFLLGQVVKMVCVIMLVFIVCWAPLQVLILFAQFSHNSQEVGELPEWYDQVMFLVYSIAYTNSTLNPLLYGGLNQAFL</sequence>
<evidence type="ECO:0000256" key="2">
    <source>
        <dbReference type="ARBA" id="ARBA00010663"/>
    </source>
</evidence>
<evidence type="ECO:0000256" key="3">
    <source>
        <dbReference type="ARBA" id="ARBA00022692"/>
    </source>
</evidence>
<dbReference type="PROSITE" id="PS00237">
    <property type="entry name" value="G_PROTEIN_RECEP_F1_1"/>
    <property type="match status" value="1"/>
</dbReference>
<evidence type="ECO:0000256" key="8">
    <source>
        <dbReference type="ARBA" id="ARBA00023224"/>
    </source>
</evidence>
<dbReference type="PANTHER" id="PTHR45695:SF9">
    <property type="entry name" value="LEUCOKININ RECEPTOR"/>
    <property type="match status" value="1"/>
</dbReference>
<keyword evidence="6 10" id="KW-0472">Membrane</keyword>
<name>E9G5R5_DAPPU</name>
<reference evidence="12 13" key="1">
    <citation type="journal article" date="2011" name="Science">
        <title>The ecoresponsive genome of Daphnia pulex.</title>
        <authorList>
            <person name="Colbourne J.K."/>
            <person name="Pfrender M.E."/>
            <person name="Gilbert D."/>
            <person name="Thomas W.K."/>
            <person name="Tucker A."/>
            <person name="Oakley T.H."/>
            <person name="Tokishita S."/>
            <person name="Aerts A."/>
            <person name="Arnold G.J."/>
            <person name="Basu M.K."/>
            <person name="Bauer D.J."/>
            <person name="Caceres C.E."/>
            <person name="Carmel L."/>
            <person name="Casola C."/>
            <person name="Choi J.H."/>
            <person name="Detter J.C."/>
            <person name="Dong Q."/>
            <person name="Dusheyko S."/>
            <person name="Eads B.D."/>
            <person name="Frohlich T."/>
            <person name="Geiler-Samerotte K.A."/>
            <person name="Gerlach D."/>
            <person name="Hatcher P."/>
            <person name="Jogdeo S."/>
            <person name="Krijgsveld J."/>
            <person name="Kriventseva E.V."/>
            <person name="Kultz D."/>
            <person name="Laforsch C."/>
            <person name="Lindquist E."/>
            <person name="Lopez J."/>
            <person name="Manak J.R."/>
            <person name="Muller J."/>
            <person name="Pangilinan J."/>
            <person name="Patwardhan R.P."/>
            <person name="Pitluck S."/>
            <person name="Pritham E.J."/>
            <person name="Rechtsteiner A."/>
            <person name="Rho M."/>
            <person name="Rogozin I.B."/>
            <person name="Sakarya O."/>
            <person name="Salamov A."/>
            <person name="Schaack S."/>
            <person name="Shapiro H."/>
            <person name="Shiga Y."/>
            <person name="Skalitzky C."/>
            <person name="Smith Z."/>
            <person name="Souvorov A."/>
            <person name="Sung W."/>
            <person name="Tang Z."/>
            <person name="Tsuchiya D."/>
            <person name="Tu H."/>
            <person name="Vos H."/>
            <person name="Wang M."/>
            <person name="Wolf Y.I."/>
            <person name="Yamagata H."/>
            <person name="Yamada T."/>
            <person name="Ye Y."/>
            <person name="Shaw J.R."/>
            <person name="Andrews J."/>
            <person name="Crease T.J."/>
            <person name="Tang H."/>
            <person name="Lucas S.M."/>
            <person name="Robertson H.M."/>
            <person name="Bork P."/>
            <person name="Koonin E.V."/>
            <person name="Zdobnov E.M."/>
            <person name="Grigoriev I.V."/>
            <person name="Lynch M."/>
            <person name="Boore J.L."/>
        </authorList>
    </citation>
    <scope>NUCLEOTIDE SEQUENCE [LARGE SCALE GENOMIC DNA]</scope>
</reference>
<accession>E9G5R5</accession>
<dbReference type="OMA" id="IMSIAYA"/>
<keyword evidence="8 9" id="KW-0807">Transducer</keyword>
<evidence type="ECO:0000313" key="13">
    <source>
        <dbReference type="Proteomes" id="UP000000305"/>
    </source>
</evidence>
<feature type="transmembrane region" description="Helical" evidence="10">
    <location>
        <begin position="103"/>
        <end position="127"/>
    </location>
</feature>
<dbReference type="InParanoid" id="E9G5R5"/>
<dbReference type="EMBL" id="GL732533">
    <property type="protein sequence ID" value="EFX85126.1"/>
    <property type="molecule type" value="Genomic_DNA"/>
</dbReference>
<evidence type="ECO:0000259" key="11">
    <source>
        <dbReference type="PROSITE" id="PS50262"/>
    </source>
</evidence>
<dbReference type="InterPro" id="IPR000276">
    <property type="entry name" value="GPCR_Rhodpsn"/>
</dbReference>
<feature type="transmembrane region" description="Helical" evidence="10">
    <location>
        <begin position="161"/>
        <end position="185"/>
    </location>
</feature>
<keyword evidence="13" id="KW-1185">Reference proteome</keyword>
<evidence type="ECO:0000256" key="7">
    <source>
        <dbReference type="ARBA" id="ARBA00023170"/>
    </source>
</evidence>
<comment type="similarity">
    <text evidence="2 9">Belongs to the G-protein coupled receptor 1 family.</text>
</comment>